<dbReference type="EMBL" id="JBHRTE010000070">
    <property type="protein sequence ID" value="MFC3169555.1"/>
    <property type="molecule type" value="Genomic_DNA"/>
</dbReference>
<dbReference type="CDD" id="cd07012">
    <property type="entry name" value="PBP2_Bug_TTT"/>
    <property type="match status" value="1"/>
</dbReference>
<name>A0ABV7IG44_9RHOB</name>
<evidence type="ECO:0000256" key="1">
    <source>
        <dbReference type="ARBA" id="ARBA00006987"/>
    </source>
</evidence>
<reference evidence="4" key="1">
    <citation type="journal article" date="2019" name="Int. J. Syst. Evol. Microbiol.">
        <title>The Global Catalogue of Microorganisms (GCM) 10K type strain sequencing project: providing services to taxonomists for standard genome sequencing and annotation.</title>
        <authorList>
            <consortium name="The Broad Institute Genomics Platform"/>
            <consortium name="The Broad Institute Genome Sequencing Center for Infectious Disease"/>
            <person name="Wu L."/>
            <person name="Ma J."/>
        </authorList>
    </citation>
    <scope>NUCLEOTIDE SEQUENCE [LARGE SCALE GENOMIC DNA]</scope>
    <source>
        <strain evidence="4">KCTC 52239</strain>
    </source>
</reference>
<comment type="similarity">
    <text evidence="1">Belongs to the UPF0065 (bug) family.</text>
</comment>
<dbReference type="RefSeq" id="WP_207468070.1">
    <property type="nucleotide sequence ID" value="NZ_JAFNAW010000018.1"/>
</dbReference>
<proteinExistence type="inferred from homology"/>
<dbReference type="Pfam" id="PF03401">
    <property type="entry name" value="TctC"/>
    <property type="match status" value="1"/>
</dbReference>
<evidence type="ECO:0000313" key="3">
    <source>
        <dbReference type="EMBL" id="MFC3169555.1"/>
    </source>
</evidence>
<dbReference type="Gene3D" id="3.40.190.150">
    <property type="entry name" value="Bordetella uptake gene, domain 1"/>
    <property type="match status" value="1"/>
</dbReference>
<dbReference type="InterPro" id="IPR005064">
    <property type="entry name" value="BUG"/>
</dbReference>
<protein>
    <submittedName>
        <fullName evidence="3">Tripartite tricarboxylate transporter substrate binding protein</fullName>
    </submittedName>
</protein>
<dbReference type="Gene3D" id="3.40.190.10">
    <property type="entry name" value="Periplasmic binding protein-like II"/>
    <property type="match status" value="1"/>
</dbReference>
<gene>
    <name evidence="3" type="ORF">ACFOD7_16005</name>
</gene>
<sequence length="321" mass="34166">MNLKTLMLPLAMALVAGQAAWAEYPEKPIKMIVSFAPGGSTDMTARVLAPFIEKYLGEGATIVVENRPGAGGEIGFTALAEARPDGYTIGFVNTPNILTIPIERETKYSIESFDLLGNVLDDPSGFSVNAEGPFKTLEELVTYAKANPAAVTYGTTGVGSDDHLAALAFSKQNDIQMTHVPFPGASAVKTALTGNHITLRAVNIGEAMQATSSGSPFVNLGQMSEERVTIATDVPTFKEQGYEIISASLRGVGAPAGLPDDVRTRLADAVAKAAADPEFQAQAEKIFSPVRYMSPEEHLATFQALEADLKTLWSEQPWTAQ</sequence>
<evidence type="ECO:0000256" key="2">
    <source>
        <dbReference type="SAM" id="SignalP"/>
    </source>
</evidence>
<evidence type="ECO:0000313" key="4">
    <source>
        <dbReference type="Proteomes" id="UP001595557"/>
    </source>
</evidence>
<keyword evidence="4" id="KW-1185">Reference proteome</keyword>
<feature type="chain" id="PRO_5046870405" evidence="2">
    <location>
        <begin position="23"/>
        <end position="321"/>
    </location>
</feature>
<dbReference type="PIRSF" id="PIRSF017082">
    <property type="entry name" value="YflP"/>
    <property type="match status" value="1"/>
</dbReference>
<feature type="signal peptide" evidence="2">
    <location>
        <begin position="1"/>
        <end position="22"/>
    </location>
</feature>
<dbReference type="Proteomes" id="UP001595557">
    <property type="component" value="Unassembled WGS sequence"/>
</dbReference>
<accession>A0ABV7IG44</accession>
<comment type="caution">
    <text evidence="3">The sequence shown here is derived from an EMBL/GenBank/DDBJ whole genome shotgun (WGS) entry which is preliminary data.</text>
</comment>
<dbReference type="InterPro" id="IPR042100">
    <property type="entry name" value="Bug_dom1"/>
</dbReference>
<dbReference type="PANTHER" id="PTHR42928:SF5">
    <property type="entry name" value="BLR1237 PROTEIN"/>
    <property type="match status" value="1"/>
</dbReference>
<keyword evidence="2" id="KW-0732">Signal</keyword>
<organism evidence="3 4">
    <name type="scientific">Paracoccus fontiphilus</name>
    <dbReference type="NCBI Taxonomy" id="1815556"/>
    <lineage>
        <taxon>Bacteria</taxon>
        <taxon>Pseudomonadati</taxon>
        <taxon>Pseudomonadota</taxon>
        <taxon>Alphaproteobacteria</taxon>
        <taxon>Rhodobacterales</taxon>
        <taxon>Paracoccaceae</taxon>
        <taxon>Paracoccus</taxon>
    </lineage>
</organism>
<dbReference type="PANTHER" id="PTHR42928">
    <property type="entry name" value="TRICARBOXYLATE-BINDING PROTEIN"/>
    <property type="match status" value="1"/>
</dbReference>